<dbReference type="InterPro" id="IPR000073">
    <property type="entry name" value="AB_hydrolase_1"/>
</dbReference>
<dbReference type="STRING" id="1169540.A0A0G4H1Q8"/>
<evidence type="ECO:0000256" key="7">
    <source>
        <dbReference type="SAM" id="MobiDB-lite"/>
    </source>
</evidence>
<dbReference type="Gene3D" id="3.40.50.1820">
    <property type="entry name" value="alpha/beta hydrolase"/>
    <property type="match status" value="1"/>
</dbReference>
<dbReference type="PANTHER" id="PTHR14189:SF0">
    <property type="entry name" value="PROTEIN PHOSPHATASE METHYLESTERASE 1"/>
    <property type="match status" value="1"/>
</dbReference>
<dbReference type="SUPFAM" id="SSF53474">
    <property type="entry name" value="alpha/beta-Hydrolases"/>
    <property type="match status" value="1"/>
</dbReference>
<dbReference type="GO" id="GO:0051723">
    <property type="term" value="F:protein methylesterase activity"/>
    <property type="evidence" value="ECO:0007669"/>
    <property type="project" value="UniProtKB-EC"/>
</dbReference>
<evidence type="ECO:0000313" key="9">
    <source>
        <dbReference type="EMBL" id="CEM37578.1"/>
    </source>
</evidence>
<dbReference type="PIRSF" id="PIRSF022950">
    <property type="entry name" value="PPase_methylesterase_euk"/>
    <property type="match status" value="1"/>
</dbReference>
<feature type="active site" evidence="6">
    <location>
        <position position="318"/>
    </location>
</feature>
<feature type="domain" description="AB hydrolase-1" evidence="8">
    <location>
        <begin position="72"/>
        <end position="331"/>
    </location>
</feature>
<dbReference type="InParanoid" id="A0A0G4H1Q8"/>
<dbReference type="OrthoDB" id="194865at2759"/>
<dbReference type="PhylomeDB" id="A0A0G4H1Q8"/>
<evidence type="ECO:0000256" key="4">
    <source>
        <dbReference type="ARBA" id="ARBA00049203"/>
    </source>
</evidence>
<dbReference type="InterPro" id="IPR029058">
    <property type="entry name" value="AB_hydrolase_fold"/>
</dbReference>
<gene>
    <name evidence="9" type="ORF">Vbra_19295</name>
</gene>
<evidence type="ECO:0000256" key="6">
    <source>
        <dbReference type="PIRSR" id="PIRSR022950-1"/>
    </source>
</evidence>
<protein>
    <recommendedName>
        <fullName evidence="5">Protein phosphatase methylesterase 1</fullName>
        <shortName evidence="5">PME-1</shortName>
        <ecNumber evidence="5">3.1.1.-</ecNumber>
    </recommendedName>
</protein>
<dbReference type="InterPro" id="IPR016812">
    <property type="entry name" value="PPase_methylesterase_euk"/>
</dbReference>
<dbReference type="Proteomes" id="UP000041254">
    <property type="component" value="Unassembled WGS sequence"/>
</dbReference>
<name>A0A0G4H1Q8_VITBC</name>
<evidence type="ECO:0000259" key="8">
    <source>
        <dbReference type="Pfam" id="PF12697"/>
    </source>
</evidence>
<sequence length="342" mass="37892">MRPPPVPGGLPSIPDEESDQAPKTNSSHPYRSAASEEPLPSWEQYWQSCRDIAINDTDTFRVYRTGTRGPLVFCLHGGGHSSLSWSFVAERVRESVRLIAYDCRGHGSTVCADEDDFSADRLVQDALALIQKVFDEVCESEPAPAEPPKPLPIKLPPQKGPDIVLVGHSMGGAIAVRTAASGRVPNLKGLVVVDVVEGTALEALPHMRGVVERMPSSFASPHEAVEWAVSSRTLLNRDSARISVPSQLVQRDDRWVWRCDLMKTAGFWDGWFRGLSGLFLQSRCVKLLLLAGQDTLDKELMIAQMQGKFQLKLIRSGHVIEEDRPEQVADALVEFVTRFKMR</sequence>
<organism evidence="9 10">
    <name type="scientific">Vitrella brassicaformis (strain CCMP3155)</name>
    <dbReference type="NCBI Taxonomy" id="1169540"/>
    <lineage>
        <taxon>Eukaryota</taxon>
        <taxon>Sar</taxon>
        <taxon>Alveolata</taxon>
        <taxon>Colpodellida</taxon>
        <taxon>Vitrellaceae</taxon>
        <taxon>Vitrella</taxon>
    </lineage>
</organism>
<dbReference type="EC" id="3.1.1.-" evidence="5"/>
<comment type="catalytic activity">
    <reaction evidence="4">
        <text>[phosphatase 2A protein]-C-terminal L-leucine methyl ester + H2O = [phosphatase 2A protein]-C-terminal L-leucine + methanol + H(+)</text>
        <dbReference type="Rhea" id="RHEA:48548"/>
        <dbReference type="Rhea" id="RHEA-COMP:12134"/>
        <dbReference type="Rhea" id="RHEA-COMP:12135"/>
        <dbReference type="ChEBI" id="CHEBI:15377"/>
        <dbReference type="ChEBI" id="CHEBI:15378"/>
        <dbReference type="ChEBI" id="CHEBI:17790"/>
        <dbReference type="ChEBI" id="CHEBI:90516"/>
        <dbReference type="ChEBI" id="CHEBI:90517"/>
        <dbReference type="EC" id="3.1.1.89"/>
    </reaction>
</comment>
<evidence type="ECO:0000256" key="2">
    <source>
        <dbReference type="ARBA" id="ARBA00022487"/>
    </source>
</evidence>
<evidence type="ECO:0000256" key="1">
    <source>
        <dbReference type="ARBA" id="ARBA00008645"/>
    </source>
</evidence>
<feature type="region of interest" description="Disordered" evidence="7">
    <location>
        <begin position="1"/>
        <end position="36"/>
    </location>
</feature>
<proteinExistence type="inferred from homology"/>
<accession>A0A0G4H1Q8</accession>
<comment type="function">
    <text evidence="5">Demethylates proteins that have been reversibly carboxymethylated.</text>
</comment>
<dbReference type="OMA" id="VMVCHHG"/>
<reference evidence="9 10" key="1">
    <citation type="submission" date="2014-11" db="EMBL/GenBank/DDBJ databases">
        <authorList>
            <person name="Zhu J."/>
            <person name="Qi W."/>
            <person name="Song R."/>
        </authorList>
    </citation>
    <scope>NUCLEOTIDE SEQUENCE [LARGE SCALE GENOMIC DNA]</scope>
</reference>
<comment type="similarity">
    <text evidence="1 5">Belongs to the AB hydrolase superfamily.</text>
</comment>
<dbReference type="EMBL" id="CDMY01000947">
    <property type="protein sequence ID" value="CEM37578.1"/>
    <property type="molecule type" value="Genomic_DNA"/>
</dbReference>
<dbReference type="Pfam" id="PF12697">
    <property type="entry name" value="Abhydrolase_6"/>
    <property type="match status" value="1"/>
</dbReference>
<keyword evidence="2 5" id="KW-0719">Serine esterase</keyword>
<evidence type="ECO:0000256" key="5">
    <source>
        <dbReference type="PIRNR" id="PIRNR022950"/>
    </source>
</evidence>
<keyword evidence="10" id="KW-1185">Reference proteome</keyword>
<evidence type="ECO:0000256" key="3">
    <source>
        <dbReference type="ARBA" id="ARBA00022801"/>
    </source>
</evidence>
<evidence type="ECO:0000313" key="10">
    <source>
        <dbReference type="Proteomes" id="UP000041254"/>
    </source>
</evidence>
<dbReference type="PANTHER" id="PTHR14189">
    <property type="entry name" value="PROTEIN PHOSPHATASE METHYLESTERASE-1 RELATED"/>
    <property type="match status" value="1"/>
</dbReference>
<keyword evidence="3 5" id="KW-0378">Hydrolase</keyword>
<dbReference type="VEuPathDB" id="CryptoDB:Vbra_19295"/>
<feature type="active site" evidence="6">
    <location>
        <position position="169"/>
    </location>
</feature>
<feature type="active site" evidence="6">
    <location>
        <position position="194"/>
    </location>
</feature>
<dbReference type="AlphaFoldDB" id="A0A0G4H1Q8"/>